<feature type="transmembrane region" description="Helical" evidence="1">
    <location>
        <begin position="21"/>
        <end position="39"/>
    </location>
</feature>
<organism evidence="2 3">
    <name type="scientific">Daejeonella rubra</name>
    <dbReference type="NCBI Taxonomy" id="990371"/>
    <lineage>
        <taxon>Bacteria</taxon>
        <taxon>Pseudomonadati</taxon>
        <taxon>Bacteroidota</taxon>
        <taxon>Sphingobacteriia</taxon>
        <taxon>Sphingobacteriales</taxon>
        <taxon>Sphingobacteriaceae</taxon>
        <taxon>Daejeonella</taxon>
    </lineage>
</organism>
<keyword evidence="1" id="KW-0812">Transmembrane</keyword>
<name>A0A1G9X9M1_9SPHI</name>
<evidence type="ECO:0000313" key="2">
    <source>
        <dbReference type="EMBL" id="SDM93023.1"/>
    </source>
</evidence>
<dbReference type="AlphaFoldDB" id="A0A1G9X9M1"/>
<keyword evidence="1" id="KW-1133">Transmembrane helix</keyword>
<evidence type="ECO:0000256" key="1">
    <source>
        <dbReference type="SAM" id="Phobius"/>
    </source>
</evidence>
<dbReference type="EMBL" id="FNHH01000029">
    <property type="protein sequence ID" value="SDM93023.1"/>
    <property type="molecule type" value="Genomic_DNA"/>
</dbReference>
<dbReference type="Proteomes" id="UP000199226">
    <property type="component" value="Unassembled WGS sequence"/>
</dbReference>
<keyword evidence="3" id="KW-1185">Reference proteome</keyword>
<proteinExistence type="predicted"/>
<sequence length="40" mass="4710">MSKEKGDYTFWMKYKRFASTEILMYLIMVIGILAGIIIFS</sequence>
<accession>A0A1G9X9M1</accession>
<gene>
    <name evidence="2" type="ORF">SAMN05421813_12922</name>
</gene>
<dbReference type="RefSeq" id="WP_262485659.1">
    <property type="nucleotide sequence ID" value="NZ_FNHH01000029.1"/>
</dbReference>
<protein>
    <submittedName>
        <fullName evidence="2">Uncharacterized protein</fullName>
    </submittedName>
</protein>
<evidence type="ECO:0000313" key="3">
    <source>
        <dbReference type="Proteomes" id="UP000199226"/>
    </source>
</evidence>
<reference evidence="3" key="1">
    <citation type="submission" date="2016-10" db="EMBL/GenBank/DDBJ databases">
        <authorList>
            <person name="Varghese N."/>
            <person name="Submissions S."/>
        </authorList>
    </citation>
    <scope>NUCLEOTIDE SEQUENCE [LARGE SCALE GENOMIC DNA]</scope>
    <source>
        <strain evidence="3">DSM 24536</strain>
    </source>
</reference>
<keyword evidence="1" id="KW-0472">Membrane</keyword>
<dbReference type="STRING" id="990371.SAMN05421813_12922"/>